<dbReference type="STRING" id="7868.ENSCMIP00000017122"/>
<organism evidence="2 3">
    <name type="scientific">Callorhinchus milii</name>
    <name type="common">Ghost shark</name>
    <dbReference type="NCBI Taxonomy" id="7868"/>
    <lineage>
        <taxon>Eukaryota</taxon>
        <taxon>Metazoa</taxon>
        <taxon>Chordata</taxon>
        <taxon>Craniata</taxon>
        <taxon>Vertebrata</taxon>
        <taxon>Chondrichthyes</taxon>
        <taxon>Holocephali</taxon>
        <taxon>Chimaeriformes</taxon>
        <taxon>Callorhinchidae</taxon>
        <taxon>Callorhinchus</taxon>
    </lineage>
</organism>
<dbReference type="Ensembl" id="ENSCMIT00000017458.1">
    <property type="protein sequence ID" value="ENSCMIP00000017122.1"/>
    <property type="gene ID" value="ENSCMIG00000008189.1"/>
</dbReference>
<dbReference type="Proteomes" id="UP000314986">
    <property type="component" value="Unassembled WGS sequence"/>
</dbReference>
<feature type="region of interest" description="Disordered" evidence="1">
    <location>
        <begin position="19"/>
        <end position="87"/>
    </location>
</feature>
<dbReference type="InterPro" id="IPR031526">
    <property type="entry name" value="DUF4698"/>
</dbReference>
<reference evidence="2" key="5">
    <citation type="submission" date="2025-09" db="UniProtKB">
        <authorList>
            <consortium name="Ensembl"/>
        </authorList>
    </citation>
    <scope>IDENTIFICATION</scope>
</reference>
<dbReference type="PANTHER" id="PTHR34754">
    <property type="entry name" value="COILED-COIL DOMAIN-CONTAINING PROTEIN 60"/>
    <property type="match status" value="1"/>
</dbReference>
<dbReference type="GeneTree" id="ENSGT00390000015428"/>
<dbReference type="AlphaFoldDB" id="A0A4W3HPV5"/>
<evidence type="ECO:0000313" key="2">
    <source>
        <dbReference type="Ensembl" id="ENSCMIP00000017122.1"/>
    </source>
</evidence>
<feature type="compositionally biased region" description="Acidic residues" evidence="1">
    <location>
        <begin position="48"/>
        <end position="57"/>
    </location>
</feature>
<reference evidence="2" key="4">
    <citation type="submission" date="2025-08" db="UniProtKB">
        <authorList>
            <consortium name="Ensembl"/>
        </authorList>
    </citation>
    <scope>IDENTIFICATION</scope>
</reference>
<dbReference type="InParanoid" id="A0A4W3HPV5"/>
<evidence type="ECO:0000256" key="1">
    <source>
        <dbReference type="SAM" id="MobiDB-lite"/>
    </source>
</evidence>
<dbReference type="Pfam" id="PF15769">
    <property type="entry name" value="DUF4698"/>
    <property type="match status" value="2"/>
</dbReference>
<reference evidence="3" key="1">
    <citation type="journal article" date="2006" name="Science">
        <title>Ancient noncoding elements conserved in the human genome.</title>
        <authorList>
            <person name="Venkatesh B."/>
            <person name="Kirkness E.F."/>
            <person name="Loh Y.H."/>
            <person name="Halpern A.L."/>
            <person name="Lee A.P."/>
            <person name="Johnson J."/>
            <person name="Dandona N."/>
            <person name="Viswanathan L.D."/>
            <person name="Tay A."/>
            <person name="Venter J.C."/>
            <person name="Strausberg R.L."/>
            <person name="Brenner S."/>
        </authorList>
    </citation>
    <scope>NUCLEOTIDE SEQUENCE [LARGE SCALE GENOMIC DNA]</scope>
</reference>
<name>A0A4W3HPV5_CALMI</name>
<keyword evidence="3" id="KW-1185">Reference proteome</keyword>
<reference evidence="3" key="3">
    <citation type="journal article" date="2014" name="Nature">
        <title>Elephant shark genome provides unique insights into gnathostome evolution.</title>
        <authorList>
            <consortium name="International Elephant Shark Genome Sequencing Consortium"/>
            <person name="Venkatesh B."/>
            <person name="Lee A.P."/>
            <person name="Ravi V."/>
            <person name="Maurya A.K."/>
            <person name="Lian M.M."/>
            <person name="Swann J.B."/>
            <person name="Ohta Y."/>
            <person name="Flajnik M.F."/>
            <person name="Sutoh Y."/>
            <person name="Kasahara M."/>
            <person name="Hoon S."/>
            <person name="Gangu V."/>
            <person name="Roy S.W."/>
            <person name="Irimia M."/>
            <person name="Korzh V."/>
            <person name="Kondrychyn I."/>
            <person name="Lim Z.W."/>
            <person name="Tay B.H."/>
            <person name="Tohari S."/>
            <person name="Kong K.W."/>
            <person name="Ho S."/>
            <person name="Lorente-Galdos B."/>
            <person name="Quilez J."/>
            <person name="Marques-Bonet T."/>
            <person name="Raney B.J."/>
            <person name="Ingham P.W."/>
            <person name="Tay A."/>
            <person name="Hillier L.W."/>
            <person name="Minx P."/>
            <person name="Boehm T."/>
            <person name="Wilson R.K."/>
            <person name="Brenner S."/>
            <person name="Warren W.C."/>
        </authorList>
    </citation>
    <scope>NUCLEOTIDE SEQUENCE [LARGE SCALE GENOMIC DNA]</scope>
</reference>
<protein>
    <submittedName>
        <fullName evidence="2">Uncharacterized protein</fullName>
    </submittedName>
</protein>
<evidence type="ECO:0000313" key="3">
    <source>
        <dbReference type="Proteomes" id="UP000314986"/>
    </source>
</evidence>
<reference evidence="3" key="2">
    <citation type="journal article" date="2007" name="PLoS Biol.">
        <title>Survey sequencing and comparative analysis of the elephant shark (Callorhinchus milii) genome.</title>
        <authorList>
            <person name="Venkatesh B."/>
            <person name="Kirkness E.F."/>
            <person name="Loh Y.H."/>
            <person name="Halpern A.L."/>
            <person name="Lee A.P."/>
            <person name="Johnson J."/>
            <person name="Dandona N."/>
            <person name="Viswanathan L.D."/>
            <person name="Tay A."/>
            <person name="Venter J.C."/>
            <person name="Strausberg R.L."/>
            <person name="Brenner S."/>
        </authorList>
    </citation>
    <scope>NUCLEOTIDE SEQUENCE [LARGE SCALE GENOMIC DNA]</scope>
</reference>
<feature type="compositionally biased region" description="Polar residues" evidence="1">
    <location>
        <begin position="71"/>
        <end position="81"/>
    </location>
</feature>
<dbReference type="PANTHER" id="PTHR34754:SF1">
    <property type="entry name" value="COILED-COIL DOMAIN-CONTAINING PROTEIN 60"/>
    <property type="match status" value="1"/>
</dbReference>
<accession>A0A4W3HPV5</accession>
<sequence>MSAVRRGAGYFKCLKKEEEEKEGELLAARRRREEQRRAAWNPPKPSSDEESEGEQSDPENFFKTEPASFEVTGQGSETGRWSSRRKRVVPTRPFTPIHCSLLSTRLTERDAETLFRQLCVLIWLLETLTVEPPNATGSVLTCWSGRDPGGTKSSTKRINKDKAIETKWEQFVMQSKVTCALTFVSRRLEALSPLSQKVVGSTPTPPRPSPHVRTCCIIGRCHPSLETFPRGAPLCLHSFVRRTFDFDMYDTAGVVWGGSLVFGGLGAADEGVKVTVLPLPLLSLSSPTHPFSNAGRFSASKSRFSADLQSKFVEVAEEAVLSLHDSLECLERSVRTACGRCVCIACALHVCIVCAALGHLLSRIPEGLKENPQISRALRRLSKLGDRQDLRVRSQHFLRVLSGLRDWELCSPYVSSAIEVRASPPIPPTEDYDSWLQLRVDIAKRCPSAPPPMR</sequence>
<proteinExistence type="predicted"/>